<dbReference type="EMBL" id="LK932515">
    <property type="protein sequence ID" value="CDS87186.1"/>
    <property type="molecule type" value="Genomic_DNA"/>
</dbReference>
<reference evidence="13 14" key="2">
    <citation type="submission" date="2019-02" db="EMBL/GenBank/DDBJ databases">
        <authorList>
            <consortium name="Pathogen Informatics"/>
        </authorList>
    </citation>
    <scope>NUCLEOTIDE SEQUENCE [LARGE SCALE GENOMIC DNA]</scope>
    <source>
        <strain evidence="14">clo34</strain>
        <strain evidence="13">Clo34</strain>
    </source>
</reference>
<keyword evidence="3" id="KW-1003">Cell membrane</keyword>
<accession>A0A031W9V5</accession>
<dbReference type="GO" id="GO:0008381">
    <property type="term" value="F:mechanosensitive monoatomic ion channel activity"/>
    <property type="evidence" value="ECO:0007669"/>
    <property type="project" value="InterPro"/>
</dbReference>
<dbReference type="PATRIC" id="fig|1496.854.peg.3480"/>
<dbReference type="PANTHER" id="PTHR30221:SF1">
    <property type="entry name" value="SMALL-CONDUCTANCE MECHANOSENSITIVE CHANNEL"/>
    <property type="match status" value="1"/>
</dbReference>
<dbReference type="RefSeq" id="WP_009902661.1">
    <property type="nucleotide sequence ID" value="NZ_BAABSG010000005.1"/>
</dbReference>
<dbReference type="Pfam" id="PF00924">
    <property type="entry name" value="MS_channel_2nd"/>
    <property type="match status" value="1"/>
</dbReference>
<evidence type="ECO:0000259" key="9">
    <source>
        <dbReference type="Pfam" id="PF21082"/>
    </source>
</evidence>
<proteinExistence type="inferred from homology"/>
<evidence type="ECO:0000256" key="4">
    <source>
        <dbReference type="ARBA" id="ARBA00022692"/>
    </source>
</evidence>
<dbReference type="Gene3D" id="2.30.30.60">
    <property type="match status" value="1"/>
</dbReference>
<gene>
    <name evidence="13" type="primary">mscS_1</name>
    <name evidence="12" type="ORF">BN1095_260007</name>
    <name evidence="11" type="ORF">BN1096_610058</name>
    <name evidence="10" type="ORF">BN1097_610006</name>
    <name evidence="13" type="ORF">SAMEA1402399_02412</name>
</gene>
<evidence type="ECO:0000256" key="5">
    <source>
        <dbReference type="ARBA" id="ARBA00022989"/>
    </source>
</evidence>
<dbReference type="GeneID" id="66354031"/>
<evidence type="ECO:0000313" key="10">
    <source>
        <dbReference type="EMBL" id="CDS86853.1"/>
    </source>
</evidence>
<dbReference type="PROSITE" id="PS01246">
    <property type="entry name" value="UPF0003"/>
    <property type="match status" value="1"/>
</dbReference>
<evidence type="ECO:0000313" key="13">
    <source>
        <dbReference type="EMBL" id="VFD33103.1"/>
    </source>
</evidence>
<dbReference type="Gene3D" id="3.30.70.100">
    <property type="match status" value="1"/>
</dbReference>
<dbReference type="SUPFAM" id="SSF50182">
    <property type="entry name" value="Sm-like ribonucleoproteins"/>
    <property type="match status" value="1"/>
</dbReference>
<protein>
    <submittedName>
        <fullName evidence="10 13">Mechanosensitive ion channel protein,MscS family</fullName>
    </submittedName>
    <submittedName>
        <fullName evidence="11">Putative mechanosensitive ion channel protein, MscS family</fullName>
    </submittedName>
</protein>
<dbReference type="SUPFAM" id="SSF82861">
    <property type="entry name" value="Mechanosensitive channel protein MscS (YggB), transmembrane region"/>
    <property type="match status" value="1"/>
</dbReference>
<dbReference type="EMBL" id="LK932400">
    <property type="protein sequence ID" value="CDS86853.1"/>
    <property type="molecule type" value="Genomic_DNA"/>
</dbReference>
<reference evidence="10" key="1">
    <citation type="submission" date="2014-07" db="EMBL/GenBank/DDBJ databases">
        <authorList>
            <person name="Monot Marc"/>
        </authorList>
    </citation>
    <scope>NUCLEOTIDE SEQUENCE</scope>
    <source>
        <strain evidence="12">7032989</strain>
        <strain evidence="10">7032994</strain>
    </source>
</reference>
<comment type="similarity">
    <text evidence="2">Belongs to the MscS (TC 1.A.23) family.</text>
</comment>
<dbReference type="EMBL" id="CAADAN010000008">
    <property type="protein sequence ID" value="VFD33103.1"/>
    <property type="molecule type" value="Genomic_DNA"/>
</dbReference>
<dbReference type="InterPro" id="IPR006686">
    <property type="entry name" value="MscS_channel_CS"/>
</dbReference>
<evidence type="ECO:0000313" key="14">
    <source>
        <dbReference type="Proteomes" id="UP000411588"/>
    </source>
</evidence>
<sequence>MDTTKIDDISKLDLNNLDINKMDMGGIMESLLEWATTSGVKLIIGILILSIGFKIIKKFVNHVMLLLSKRDIDLTLRKFLKSLLLSVLKVAVIIIVLEYWGMSLSSFAAVIASAGVAIGLALQGSLSNFAGGFIILLIRPFKVGDYVEAAGHGGTVEQIGLFYTQLVTPDNKQILIPNGSVSNDSLINYSAKNTRRVDLTFSVGYEDDILHVRRVLKDIVNNHKLIINEPEPFIGVVEHGDNAIKFATRVWCKTEDYWTIYLDLLEEVKVRFDEEGITIPYPKMDLTVKELNKI</sequence>
<evidence type="ECO:0000256" key="2">
    <source>
        <dbReference type="ARBA" id="ARBA00008017"/>
    </source>
</evidence>
<dbReference type="InterPro" id="IPR023408">
    <property type="entry name" value="MscS_beta-dom_sf"/>
</dbReference>
<dbReference type="AlphaFoldDB" id="A0A031W9V5"/>
<feature type="transmembrane region" description="Helical" evidence="7">
    <location>
        <begin position="107"/>
        <end position="138"/>
    </location>
</feature>
<feature type="transmembrane region" description="Helical" evidence="7">
    <location>
        <begin position="34"/>
        <end position="56"/>
    </location>
</feature>
<evidence type="ECO:0000313" key="11">
    <source>
        <dbReference type="EMBL" id="CDS87186.1"/>
    </source>
</evidence>
<evidence type="ECO:0000256" key="1">
    <source>
        <dbReference type="ARBA" id="ARBA00004651"/>
    </source>
</evidence>
<dbReference type="KEGG" id="pdf:CD630DERM_16210"/>
<evidence type="ECO:0000256" key="7">
    <source>
        <dbReference type="SAM" id="Phobius"/>
    </source>
</evidence>
<dbReference type="InterPro" id="IPR045275">
    <property type="entry name" value="MscS_archaea/bacteria_type"/>
</dbReference>
<keyword evidence="4 7" id="KW-0812">Transmembrane</keyword>
<feature type="transmembrane region" description="Helical" evidence="7">
    <location>
        <begin position="79"/>
        <end position="101"/>
    </location>
</feature>
<dbReference type="Pfam" id="PF21082">
    <property type="entry name" value="MS_channel_3rd"/>
    <property type="match status" value="1"/>
</dbReference>
<dbReference type="EMBL" id="LK932916">
    <property type="protein sequence ID" value="CDT04756.1"/>
    <property type="molecule type" value="Genomic_DNA"/>
</dbReference>
<evidence type="ECO:0000256" key="3">
    <source>
        <dbReference type="ARBA" id="ARBA00022475"/>
    </source>
</evidence>
<dbReference type="InterPro" id="IPR010920">
    <property type="entry name" value="LSM_dom_sf"/>
</dbReference>
<feature type="domain" description="Mechanosensitive ion channel MscS" evidence="8">
    <location>
        <begin position="125"/>
        <end position="190"/>
    </location>
</feature>
<dbReference type="Proteomes" id="UP000411588">
    <property type="component" value="Unassembled WGS sequence"/>
</dbReference>
<dbReference type="GO" id="GO:0005886">
    <property type="term" value="C:plasma membrane"/>
    <property type="evidence" value="ECO:0007669"/>
    <property type="project" value="UniProtKB-SubCell"/>
</dbReference>
<dbReference type="InterPro" id="IPR006685">
    <property type="entry name" value="MscS_channel_2nd"/>
</dbReference>
<evidence type="ECO:0000259" key="8">
    <source>
        <dbReference type="Pfam" id="PF00924"/>
    </source>
</evidence>
<feature type="domain" description="Mechanosensitive ion channel MscS C-terminal" evidence="9">
    <location>
        <begin position="197"/>
        <end position="279"/>
    </location>
</feature>
<organism evidence="10">
    <name type="scientific">Clostridioides difficile</name>
    <name type="common">Peptoclostridium difficile</name>
    <dbReference type="NCBI Taxonomy" id="1496"/>
    <lineage>
        <taxon>Bacteria</taxon>
        <taxon>Bacillati</taxon>
        <taxon>Bacillota</taxon>
        <taxon>Clostridia</taxon>
        <taxon>Peptostreptococcales</taxon>
        <taxon>Peptostreptococcaceae</taxon>
        <taxon>Clostridioides</taxon>
    </lineage>
</organism>
<dbReference type="Gene3D" id="1.10.287.1260">
    <property type="match status" value="1"/>
</dbReference>
<evidence type="ECO:0000256" key="6">
    <source>
        <dbReference type="ARBA" id="ARBA00023136"/>
    </source>
</evidence>
<dbReference type="PANTHER" id="PTHR30221">
    <property type="entry name" value="SMALL-CONDUCTANCE MECHANOSENSITIVE CHANNEL"/>
    <property type="match status" value="1"/>
</dbReference>
<keyword evidence="5 7" id="KW-1133">Transmembrane helix</keyword>
<keyword evidence="6 7" id="KW-0472">Membrane</keyword>
<evidence type="ECO:0000313" key="12">
    <source>
        <dbReference type="EMBL" id="CDT04756.1"/>
    </source>
</evidence>
<dbReference type="InterPro" id="IPR049278">
    <property type="entry name" value="MS_channel_C"/>
</dbReference>
<dbReference type="InterPro" id="IPR011066">
    <property type="entry name" value="MscS_channel_C_sf"/>
</dbReference>
<dbReference type="InterPro" id="IPR011014">
    <property type="entry name" value="MscS_channel_TM-2"/>
</dbReference>
<name>A0A031W9V5_CLODI</name>
<dbReference type="SUPFAM" id="SSF82689">
    <property type="entry name" value="Mechanosensitive channel protein MscS (YggB), C-terminal domain"/>
    <property type="match status" value="1"/>
</dbReference>
<comment type="subcellular location">
    <subcellularLocation>
        <location evidence="1">Cell membrane</location>
        <topology evidence="1">Multi-pass membrane protein</topology>
    </subcellularLocation>
</comment>